<keyword evidence="5" id="KW-1185">Reference proteome</keyword>
<keyword evidence="1 4" id="KW-0378">Hydrolase</keyword>
<reference evidence="4 5" key="1">
    <citation type="submission" date="2023-07" db="EMBL/GenBank/DDBJ databases">
        <title>Description of novel actinomycetes strains, isolated from tidal flat sediment.</title>
        <authorList>
            <person name="Lu C."/>
        </authorList>
    </citation>
    <scope>NUCLEOTIDE SEQUENCE [LARGE SCALE GENOMIC DNA]</scope>
    <source>
        <strain evidence="4 5">SYSU T00b441</strain>
    </source>
</reference>
<organism evidence="4 5">
    <name type="scientific">Actinotalea lenta</name>
    <dbReference type="NCBI Taxonomy" id="3064654"/>
    <lineage>
        <taxon>Bacteria</taxon>
        <taxon>Bacillati</taxon>
        <taxon>Actinomycetota</taxon>
        <taxon>Actinomycetes</taxon>
        <taxon>Micrococcales</taxon>
        <taxon>Cellulomonadaceae</taxon>
        <taxon>Actinotalea</taxon>
    </lineage>
</organism>
<dbReference type="InterPro" id="IPR029058">
    <property type="entry name" value="AB_hydrolase_fold"/>
</dbReference>
<feature type="domain" description="BD-FAE-like" evidence="3">
    <location>
        <begin position="45"/>
        <end position="231"/>
    </location>
</feature>
<dbReference type="RefSeq" id="WP_304600375.1">
    <property type="nucleotide sequence ID" value="NZ_JAUQYP010000001.1"/>
</dbReference>
<dbReference type="GO" id="GO:0016787">
    <property type="term" value="F:hydrolase activity"/>
    <property type="evidence" value="ECO:0007669"/>
    <property type="project" value="UniProtKB-KW"/>
</dbReference>
<dbReference type="SUPFAM" id="SSF53474">
    <property type="entry name" value="alpha/beta-Hydrolases"/>
    <property type="match status" value="1"/>
</dbReference>
<comment type="caution">
    <text evidence="4">The sequence shown here is derived from an EMBL/GenBank/DDBJ whole genome shotgun (WGS) entry which is preliminary data.</text>
</comment>
<evidence type="ECO:0000256" key="2">
    <source>
        <dbReference type="SAM" id="SignalP"/>
    </source>
</evidence>
<keyword evidence="2" id="KW-0732">Signal</keyword>
<dbReference type="Proteomes" id="UP001232536">
    <property type="component" value="Unassembled WGS sequence"/>
</dbReference>
<dbReference type="Gene3D" id="3.40.50.1820">
    <property type="entry name" value="alpha/beta hydrolase"/>
    <property type="match status" value="1"/>
</dbReference>
<evidence type="ECO:0000256" key="1">
    <source>
        <dbReference type="ARBA" id="ARBA00022801"/>
    </source>
</evidence>
<dbReference type="InterPro" id="IPR050300">
    <property type="entry name" value="GDXG_lipolytic_enzyme"/>
</dbReference>
<dbReference type="Pfam" id="PF20434">
    <property type="entry name" value="BD-FAE"/>
    <property type="match status" value="1"/>
</dbReference>
<protein>
    <submittedName>
        <fullName evidence="4">Alpha/beta hydrolase</fullName>
    </submittedName>
</protein>
<feature type="signal peptide" evidence="2">
    <location>
        <begin position="1"/>
        <end position="21"/>
    </location>
</feature>
<dbReference type="PANTHER" id="PTHR48081">
    <property type="entry name" value="AB HYDROLASE SUPERFAMILY PROTEIN C4A8.06C"/>
    <property type="match status" value="1"/>
</dbReference>
<dbReference type="PANTHER" id="PTHR48081:SF33">
    <property type="entry name" value="KYNURENINE FORMAMIDASE"/>
    <property type="match status" value="1"/>
</dbReference>
<accession>A0ABT9D7A5</accession>
<evidence type="ECO:0000313" key="5">
    <source>
        <dbReference type="Proteomes" id="UP001232536"/>
    </source>
</evidence>
<name>A0ABT9D7A5_9CELL</name>
<gene>
    <name evidence="4" type="ORF">Q6348_05905</name>
</gene>
<dbReference type="EMBL" id="JAUQYP010000001">
    <property type="protein sequence ID" value="MDO8106730.1"/>
    <property type="molecule type" value="Genomic_DNA"/>
</dbReference>
<dbReference type="InterPro" id="IPR049492">
    <property type="entry name" value="BD-FAE-like_dom"/>
</dbReference>
<proteinExistence type="predicted"/>
<feature type="chain" id="PRO_5046273252" evidence="2">
    <location>
        <begin position="22"/>
        <end position="272"/>
    </location>
</feature>
<sequence>MRWRAIAVVLAILVVGGCASTGGPEPGPTTPTVGNPVVLGLNAAEDNSPVPVVVLVPGGSWTSSDATGLLPLGRWLADRGAVVGVITYRTAADHAFFPVPAQDIACGLAQVVATVRAAGVSVGDVILVGHSAGAQLSALVALTGTRYATGCDAAPVAPDGFVGLSGPYDVVVAGKPADALFGPDDTDPSTWAVGNPMAQVALRPNLPVLLVHGLADETVPVSFTRQFAAALQDAGHPTQVQYLNGGDHMSTIDPDKVGPLISAWFRREGATG</sequence>
<evidence type="ECO:0000259" key="3">
    <source>
        <dbReference type="Pfam" id="PF20434"/>
    </source>
</evidence>
<dbReference type="PROSITE" id="PS51257">
    <property type="entry name" value="PROKAR_LIPOPROTEIN"/>
    <property type="match status" value="1"/>
</dbReference>
<evidence type="ECO:0000313" key="4">
    <source>
        <dbReference type="EMBL" id="MDO8106730.1"/>
    </source>
</evidence>